<reference evidence="1" key="1">
    <citation type="journal article" date="2015" name="Nature">
        <title>Complex archaea that bridge the gap between prokaryotes and eukaryotes.</title>
        <authorList>
            <person name="Spang A."/>
            <person name="Saw J.H."/>
            <person name="Jorgensen S.L."/>
            <person name="Zaremba-Niedzwiedzka K."/>
            <person name="Martijn J."/>
            <person name="Lind A.E."/>
            <person name="van Eijk R."/>
            <person name="Schleper C."/>
            <person name="Guy L."/>
            <person name="Ettema T.J."/>
        </authorList>
    </citation>
    <scope>NUCLEOTIDE SEQUENCE</scope>
</reference>
<proteinExistence type="predicted"/>
<sequence length="79" mass="9156">MLHLDPSPFTLRELWWMVRGHDKDEMSRNSMIRAAIYNYSGMAKQPISADELNPYAKGAAKKVSFKRLVRSFDTEQKHG</sequence>
<protein>
    <submittedName>
        <fullName evidence="1">Uncharacterized protein</fullName>
    </submittedName>
</protein>
<dbReference type="AlphaFoldDB" id="A0A0F9HAQ3"/>
<comment type="caution">
    <text evidence="1">The sequence shown here is derived from an EMBL/GenBank/DDBJ whole genome shotgun (WGS) entry which is preliminary data.</text>
</comment>
<accession>A0A0F9HAQ3</accession>
<dbReference type="EMBL" id="LAZR01025353">
    <property type="protein sequence ID" value="KKL72177.1"/>
    <property type="molecule type" value="Genomic_DNA"/>
</dbReference>
<evidence type="ECO:0000313" key="1">
    <source>
        <dbReference type="EMBL" id="KKL72177.1"/>
    </source>
</evidence>
<gene>
    <name evidence="1" type="ORF">LCGC14_2087540</name>
</gene>
<organism evidence="1">
    <name type="scientific">marine sediment metagenome</name>
    <dbReference type="NCBI Taxonomy" id="412755"/>
    <lineage>
        <taxon>unclassified sequences</taxon>
        <taxon>metagenomes</taxon>
        <taxon>ecological metagenomes</taxon>
    </lineage>
</organism>
<name>A0A0F9HAQ3_9ZZZZ</name>